<evidence type="ECO:0000256" key="1">
    <source>
        <dbReference type="SAM" id="SignalP"/>
    </source>
</evidence>
<dbReference type="Proteomes" id="UP000549971">
    <property type="component" value="Unassembled WGS sequence"/>
</dbReference>
<dbReference type="PANTHER" id="PTHR43784">
    <property type="entry name" value="GDSL-LIKE LIPASE/ACYLHYDROLASE, PUTATIVE (AFU_ORTHOLOGUE AFUA_2G00820)-RELATED"/>
    <property type="match status" value="1"/>
</dbReference>
<dbReference type="AlphaFoldDB" id="A0A7W9MVN8"/>
<name>A0A7W9MVN8_9ACTN</name>
<dbReference type="InterPro" id="IPR053140">
    <property type="entry name" value="GDSL_Rv0518-like"/>
</dbReference>
<gene>
    <name evidence="3" type="ORF">HDA39_004830</name>
</gene>
<feature type="signal peptide" evidence="1">
    <location>
        <begin position="1"/>
        <end position="30"/>
    </location>
</feature>
<feature type="domain" description="SGNH hydrolase-type esterase" evidence="2">
    <location>
        <begin position="224"/>
        <end position="423"/>
    </location>
</feature>
<protein>
    <submittedName>
        <fullName evidence="3">Lysophospholipase L1-like esterase</fullName>
    </submittedName>
</protein>
<sequence length="434" mass="45725">MRIPSTVRTAALAAAVSLAGSALVFTGSEAQSTSSSSYGGQGGKSTWVGSWSAGITRPEAAGFSATGLTDQSARYVVRPSVGGDKVRIRFTNIYGDRPVQIGGATVAKANAATPAMSDLDPASKRTLTFGGKTTATMNKGAELLSDPVNLRVPDLATLVISVYYPTATGPTSWHAQTFQENYFGPGNLTNETAGTAYTTTRPCCWTFLSGVDVQTSDADGAVVVLGDSIAEGVGSTANANNRWPDQLAERLAADHRRGTAGVLNVGLSGSRLNRDGTEPILGSPGFEQLGLNALARLNEDVLAQTRPETVITHLGINDLWMNGASADQIIAQLQQVNAQLKERGIRSLGATITPYEGFTTPGGWTAEKETNRQAVNSWLRNSHTFDGVIDFDRVLRDPAAPSKLNAAYDSGDHIHPNDAGYQAMANSIPLQLVR</sequence>
<reference evidence="3 4" key="1">
    <citation type="submission" date="2020-08" db="EMBL/GenBank/DDBJ databases">
        <title>Sequencing the genomes of 1000 actinobacteria strains.</title>
        <authorList>
            <person name="Klenk H.-P."/>
        </authorList>
    </citation>
    <scope>NUCLEOTIDE SEQUENCE [LARGE SCALE GENOMIC DNA]</scope>
    <source>
        <strain evidence="3 4">DSM 28967</strain>
    </source>
</reference>
<evidence type="ECO:0000259" key="2">
    <source>
        <dbReference type="Pfam" id="PF13472"/>
    </source>
</evidence>
<keyword evidence="4" id="KW-1185">Reference proteome</keyword>
<feature type="chain" id="PRO_5031030633" evidence="1">
    <location>
        <begin position="31"/>
        <end position="434"/>
    </location>
</feature>
<dbReference type="PANTHER" id="PTHR43784:SF2">
    <property type="entry name" value="GDSL-LIKE LIPASE_ACYLHYDROLASE, PUTATIVE (AFU_ORTHOLOGUE AFUA_2G00820)-RELATED"/>
    <property type="match status" value="1"/>
</dbReference>
<dbReference type="Pfam" id="PF13472">
    <property type="entry name" value="Lipase_GDSL_2"/>
    <property type="match status" value="1"/>
</dbReference>
<dbReference type="EMBL" id="JACHMY010000001">
    <property type="protein sequence ID" value="MBB5838096.1"/>
    <property type="molecule type" value="Genomic_DNA"/>
</dbReference>
<evidence type="ECO:0000313" key="3">
    <source>
        <dbReference type="EMBL" id="MBB5838096.1"/>
    </source>
</evidence>
<dbReference type="CDD" id="cd01830">
    <property type="entry name" value="XynE_like"/>
    <property type="match status" value="1"/>
</dbReference>
<dbReference type="RefSeq" id="WP_184798634.1">
    <property type="nucleotide sequence ID" value="NZ_JACHMY010000001.1"/>
</dbReference>
<dbReference type="InterPro" id="IPR013830">
    <property type="entry name" value="SGNH_hydro"/>
</dbReference>
<keyword evidence="1" id="KW-0732">Signal</keyword>
<dbReference type="Gene3D" id="3.40.50.1110">
    <property type="entry name" value="SGNH hydrolase"/>
    <property type="match status" value="1"/>
</dbReference>
<comment type="caution">
    <text evidence="3">The sequence shown here is derived from an EMBL/GenBank/DDBJ whole genome shotgun (WGS) entry which is preliminary data.</text>
</comment>
<proteinExistence type="predicted"/>
<evidence type="ECO:0000313" key="4">
    <source>
        <dbReference type="Proteomes" id="UP000549971"/>
    </source>
</evidence>
<dbReference type="SUPFAM" id="SSF52266">
    <property type="entry name" value="SGNH hydrolase"/>
    <property type="match status" value="1"/>
</dbReference>
<organism evidence="3 4">
    <name type="scientific">Kribbella italica</name>
    <dbReference type="NCBI Taxonomy" id="1540520"/>
    <lineage>
        <taxon>Bacteria</taxon>
        <taxon>Bacillati</taxon>
        <taxon>Actinomycetota</taxon>
        <taxon>Actinomycetes</taxon>
        <taxon>Propionibacteriales</taxon>
        <taxon>Kribbellaceae</taxon>
        <taxon>Kribbella</taxon>
    </lineage>
</organism>
<accession>A0A7W9MVN8</accession>
<dbReference type="InterPro" id="IPR036514">
    <property type="entry name" value="SGNH_hydro_sf"/>
</dbReference>